<dbReference type="OrthoDB" id="411251at2759"/>
<gene>
    <name evidence="2" type="ORF">T310_0613</name>
</gene>
<comment type="caution">
    <text evidence="2">The sequence shown here is derived from an EMBL/GenBank/DDBJ whole genome shotgun (WGS) entry which is preliminary data.</text>
</comment>
<keyword evidence="3" id="KW-1185">Reference proteome</keyword>
<reference evidence="2 3" key="1">
    <citation type="submission" date="2015-04" db="EMBL/GenBank/DDBJ databases">
        <authorList>
            <person name="Heijne W.H."/>
            <person name="Fedorova N.D."/>
            <person name="Nierman W.C."/>
            <person name="Vollebregt A.W."/>
            <person name="Zhao Z."/>
            <person name="Wu L."/>
            <person name="Kumar M."/>
            <person name="Stam H."/>
            <person name="van den Berg M.A."/>
            <person name="Pel H.J."/>
        </authorList>
    </citation>
    <scope>NUCLEOTIDE SEQUENCE [LARGE SCALE GENOMIC DNA]</scope>
    <source>
        <strain evidence="2 3">CBS 393.64</strain>
    </source>
</reference>
<feature type="region of interest" description="Disordered" evidence="1">
    <location>
        <begin position="126"/>
        <end position="152"/>
    </location>
</feature>
<organism evidence="2 3">
    <name type="scientific">Rasamsonia emersonii (strain ATCC 16479 / CBS 393.64 / IMI 116815)</name>
    <dbReference type="NCBI Taxonomy" id="1408163"/>
    <lineage>
        <taxon>Eukaryota</taxon>
        <taxon>Fungi</taxon>
        <taxon>Dikarya</taxon>
        <taxon>Ascomycota</taxon>
        <taxon>Pezizomycotina</taxon>
        <taxon>Eurotiomycetes</taxon>
        <taxon>Eurotiomycetidae</taxon>
        <taxon>Eurotiales</taxon>
        <taxon>Trichocomaceae</taxon>
        <taxon>Rasamsonia</taxon>
    </lineage>
</organism>
<dbReference type="RefSeq" id="XP_013331977.1">
    <property type="nucleotide sequence ID" value="XM_013476523.1"/>
</dbReference>
<dbReference type="GeneID" id="25312667"/>
<dbReference type="STRING" id="1408163.A0A0F4Z4W2"/>
<dbReference type="EMBL" id="LASV01000024">
    <property type="protein sequence ID" value="KKA25365.1"/>
    <property type="molecule type" value="Genomic_DNA"/>
</dbReference>
<name>A0A0F4Z4W2_RASE3</name>
<evidence type="ECO:0000313" key="2">
    <source>
        <dbReference type="EMBL" id="KKA25365.1"/>
    </source>
</evidence>
<evidence type="ECO:0000313" key="3">
    <source>
        <dbReference type="Proteomes" id="UP000053958"/>
    </source>
</evidence>
<feature type="compositionally biased region" description="Polar residues" evidence="1">
    <location>
        <begin position="258"/>
        <end position="270"/>
    </location>
</feature>
<protein>
    <recommendedName>
        <fullName evidence="4">PAS domain-containing protein</fullName>
    </recommendedName>
</protein>
<evidence type="ECO:0008006" key="4">
    <source>
        <dbReference type="Google" id="ProtNLM"/>
    </source>
</evidence>
<dbReference type="Proteomes" id="UP000053958">
    <property type="component" value="Unassembled WGS sequence"/>
</dbReference>
<sequence length="341" mass="37700">MAQRAADAPIIRRLFTSSPRDPRYHMLTYISSKSSQLPRTLPPEPRAALFLNRFTRTLTIMFATNGVTEILGVTPRQLVSKSFYYCIQEDCLKDAVHCLESAKANNSIAYLRFWYRDPLQDDVAADPGISPTAQRLPDVQHGGGSSKDQRYSSSASPIEVEAVVSCTSDGLVVVLRRARPPIPYLIQQARGGPVYASGLFASPWASHPILPQPYSSEPVNHWDETPPASRPMHQSIYPRYNSSCAASAISDPAATPPSGESNNSLSKGGAHSQSFLETIRDVAVFVWGVVGINGSLERYERGKPTGESLPAEGVWIWDPLSRQRNLEVVVRKVARKRRRIK</sequence>
<accession>A0A0F4Z4W2</accession>
<proteinExistence type="predicted"/>
<feature type="region of interest" description="Disordered" evidence="1">
    <location>
        <begin position="248"/>
        <end position="270"/>
    </location>
</feature>
<evidence type="ECO:0000256" key="1">
    <source>
        <dbReference type="SAM" id="MobiDB-lite"/>
    </source>
</evidence>
<dbReference type="AlphaFoldDB" id="A0A0F4Z4W2"/>